<dbReference type="SUPFAM" id="SSF51197">
    <property type="entry name" value="Clavaminate synthase-like"/>
    <property type="match status" value="1"/>
</dbReference>
<dbReference type="GO" id="GO:0017000">
    <property type="term" value="P:antibiotic biosynthetic process"/>
    <property type="evidence" value="ECO:0007669"/>
    <property type="project" value="UniProtKB-KW"/>
</dbReference>
<dbReference type="InterPro" id="IPR042098">
    <property type="entry name" value="TauD-like_sf"/>
</dbReference>
<dbReference type="InterPro" id="IPR050411">
    <property type="entry name" value="AlphaKG_dependent_hydroxylases"/>
</dbReference>
<comment type="caution">
    <text evidence="5">The sequence shown here is derived from an EMBL/GenBank/DDBJ whole genome shotgun (WGS) entry which is preliminary data.</text>
</comment>
<dbReference type="PANTHER" id="PTHR10696">
    <property type="entry name" value="GAMMA-BUTYROBETAINE HYDROXYLASE-RELATED"/>
    <property type="match status" value="1"/>
</dbReference>
<protein>
    <submittedName>
        <fullName evidence="5">Regulatory protein, SyrP-like protein</fullName>
    </submittedName>
</protein>
<keyword evidence="6" id="KW-1185">Reference proteome</keyword>
<dbReference type="STRING" id="1212489.Ldro_0097"/>
<keyword evidence="2" id="KW-0560">Oxidoreductase</keyword>
<keyword evidence="3" id="KW-0045">Antibiotic biosynthesis</keyword>
<dbReference type="RefSeq" id="WP_058494462.1">
    <property type="nucleotide sequence ID" value="NZ_CAAAIU010000006.1"/>
</dbReference>
<dbReference type="OrthoDB" id="9769888at2"/>
<evidence type="ECO:0000256" key="1">
    <source>
        <dbReference type="ARBA" id="ARBA00001954"/>
    </source>
</evidence>
<dbReference type="Gene3D" id="3.60.130.10">
    <property type="entry name" value="Clavaminate synthase-like"/>
    <property type="match status" value="1"/>
</dbReference>
<dbReference type="GO" id="GO:0016706">
    <property type="term" value="F:2-oxoglutarate-dependent dioxygenase activity"/>
    <property type="evidence" value="ECO:0007669"/>
    <property type="project" value="UniProtKB-ARBA"/>
</dbReference>
<proteinExistence type="predicted"/>
<dbReference type="Proteomes" id="UP000054736">
    <property type="component" value="Unassembled WGS sequence"/>
</dbReference>
<evidence type="ECO:0000256" key="2">
    <source>
        <dbReference type="ARBA" id="ARBA00023002"/>
    </source>
</evidence>
<dbReference type="AlphaFoldDB" id="A0A0W0TDR5"/>
<dbReference type="InterPro" id="IPR003819">
    <property type="entry name" value="TauD/TfdA-like"/>
</dbReference>
<name>A0A0W0TDR5_9GAMM</name>
<dbReference type="EMBL" id="LNXY01000001">
    <property type="protein sequence ID" value="KTC93747.1"/>
    <property type="molecule type" value="Genomic_DNA"/>
</dbReference>
<reference evidence="5 6" key="1">
    <citation type="submission" date="2015-11" db="EMBL/GenBank/DDBJ databases">
        <title>Genomic analysis of 38 Legionella species identifies large and diverse effector repertoires.</title>
        <authorList>
            <person name="Burstein D."/>
            <person name="Amaro F."/>
            <person name="Zusman T."/>
            <person name="Lifshitz Z."/>
            <person name="Cohen O."/>
            <person name="Gilbert J.A."/>
            <person name="Pupko T."/>
            <person name="Shuman H.A."/>
            <person name="Segal G."/>
        </authorList>
    </citation>
    <scope>NUCLEOTIDE SEQUENCE [LARGE SCALE GENOMIC DNA]</scope>
    <source>
        <strain evidence="5 6">ATCC 700990</strain>
    </source>
</reference>
<comment type="cofactor">
    <cofactor evidence="1">
        <name>Fe(2+)</name>
        <dbReference type="ChEBI" id="CHEBI:29033"/>
    </cofactor>
</comment>
<accession>A0A0W0TDR5</accession>
<organism evidence="5 6">
    <name type="scientific">Legionella drozanskii LLAP-1</name>
    <dbReference type="NCBI Taxonomy" id="1212489"/>
    <lineage>
        <taxon>Bacteria</taxon>
        <taxon>Pseudomonadati</taxon>
        <taxon>Pseudomonadota</taxon>
        <taxon>Gammaproteobacteria</taxon>
        <taxon>Legionellales</taxon>
        <taxon>Legionellaceae</taxon>
        <taxon>Legionella</taxon>
    </lineage>
</organism>
<dbReference type="Pfam" id="PF02668">
    <property type="entry name" value="TauD"/>
    <property type="match status" value="1"/>
</dbReference>
<evidence type="ECO:0000256" key="3">
    <source>
        <dbReference type="ARBA" id="ARBA00023194"/>
    </source>
</evidence>
<dbReference type="PATRIC" id="fig|1212489.4.peg.97"/>
<feature type="domain" description="TauD/TfdA-like" evidence="4">
    <location>
        <begin position="41"/>
        <end position="241"/>
    </location>
</feature>
<sequence>MDNKYPEVITRFLRKEERLVLSQEQEMPLVIEAKKRRDAPFLQDFLAKHTAPILEDLAEYGAILLRGFDIKSEEIFEQTLLSIKNFRGISDVFMSEEGRVLVEDRKYVFHTNAVYKTGGTLYLGGFHSENYYSTDVPTYISFCCLKPSTRGGETGLINTEKVYQFLNEELKEKLKNNSFFVSKWLFSEVAKRYQLSAVEIEKLCERFNLPIIGKGNQRFILLYKPSVFENPTTQKKALQINFFELISLNVELRKCFMNDYPGEQWFWHRFVWHLSPAVLKILERIYISFASFFHSPKDALQIFLTKLKTIRASRSLAEFNNTRVGACFNDQDIKELAQLMRNYYCSCLWQKGDILLIDNRKVVHAGMPGAGPRLIRAMICNPLQMNYTENTPGLLVCDDKADETVGAYAARGLSKRPR</sequence>
<evidence type="ECO:0000259" key="4">
    <source>
        <dbReference type="Pfam" id="PF02668"/>
    </source>
</evidence>
<dbReference type="PANTHER" id="PTHR10696:SF56">
    <property type="entry name" value="TAUD_TFDA-LIKE DOMAIN-CONTAINING PROTEIN"/>
    <property type="match status" value="1"/>
</dbReference>
<evidence type="ECO:0000313" key="5">
    <source>
        <dbReference type="EMBL" id="KTC93747.1"/>
    </source>
</evidence>
<gene>
    <name evidence="5" type="ORF">Ldro_0097</name>
</gene>
<evidence type="ECO:0000313" key="6">
    <source>
        <dbReference type="Proteomes" id="UP000054736"/>
    </source>
</evidence>